<feature type="domain" description="Tify" evidence="4">
    <location>
        <begin position="127"/>
        <end position="162"/>
    </location>
</feature>
<name>A0A8T2Z9V1_POPDE</name>
<comment type="function">
    <text evidence="2">Repressor of jasmonate responses.</text>
</comment>
<dbReference type="PANTHER" id="PTHR33077">
    <property type="entry name" value="PROTEIN TIFY 4A-RELATED-RELATED"/>
    <property type="match status" value="1"/>
</dbReference>
<accession>A0A8T2Z9V1</accession>
<dbReference type="GO" id="GO:2000022">
    <property type="term" value="P:regulation of jasmonic acid mediated signaling pathway"/>
    <property type="evidence" value="ECO:0007669"/>
    <property type="project" value="UniProtKB-UniRule"/>
</dbReference>
<dbReference type="SMART" id="SM00979">
    <property type="entry name" value="TIFY"/>
    <property type="match status" value="1"/>
</dbReference>
<dbReference type="AlphaFoldDB" id="A0A8T2Z9V1"/>
<evidence type="ECO:0000256" key="2">
    <source>
        <dbReference type="RuleBase" id="RU369065"/>
    </source>
</evidence>
<proteinExistence type="inferred from homology"/>
<dbReference type="Pfam" id="PF06200">
    <property type="entry name" value="tify"/>
    <property type="match status" value="1"/>
</dbReference>
<dbReference type="EMBL" id="JACEGQ020000003">
    <property type="protein sequence ID" value="KAH8514207.1"/>
    <property type="molecule type" value="Genomic_DNA"/>
</dbReference>
<evidence type="ECO:0000256" key="3">
    <source>
        <dbReference type="SAM" id="MobiDB-lite"/>
    </source>
</evidence>
<evidence type="ECO:0000313" key="5">
    <source>
        <dbReference type="EMBL" id="KAH8514207.1"/>
    </source>
</evidence>
<feature type="compositionally biased region" description="Polar residues" evidence="3">
    <location>
        <begin position="263"/>
        <end position="273"/>
    </location>
</feature>
<dbReference type="InterPro" id="IPR010399">
    <property type="entry name" value="Tify_dom"/>
</dbReference>
<evidence type="ECO:0000259" key="4">
    <source>
        <dbReference type="PROSITE" id="PS51320"/>
    </source>
</evidence>
<comment type="caution">
    <text evidence="5">The sequence shown here is derived from an EMBL/GenBank/DDBJ whole genome shotgun (WGS) entry which is preliminary data.</text>
</comment>
<dbReference type="GO" id="GO:0005634">
    <property type="term" value="C:nucleus"/>
    <property type="evidence" value="ECO:0007669"/>
    <property type="project" value="UniProtKB-SubCell"/>
</dbReference>
<evidence type="ECO:0000256" key="1">
    <source>
        <dbReference type="ARBA" id="ARBA00008614"/>
    </source>
</evidence>
<dbReference type="GO" id="GO:0009611">
    <property type="term" value="P:response to wounding"/>
    <property type="evidence" value="ECO:0007669"/>
    <property type="project" value="UniProtKB-UniRule"/>
</dbReference>
<evidence type="ECO:0000313" key="6">
    <source>
        <dbReference type="Proteomes" id="UP000807159"/>
    </source>
</evidence>
<keyword evidence="2" id="KW-1184">Jasmonic acid signaling pathway</keyword>
<feature type="compositionally biased region" description="Basic and acidic residues" evidence="3">
    <location>
        <begin position="243"/>
        <end position="252"/>
    </location>
</feature>
<protein>
    <recommendedName>
        <fullName evidence="2">Protein TIFY</fullName>
    </recommendedName>
    <alternativeName>
        <fullName evidence="2">Jasmonate ZIM domain-containing protein</fullName>
    </alternativeName>
</protein>
<keyword evidence="2" id="KW-0539">Nucleus</keyword>
<reference evidence="5" key="1">
    <citation type="journal article" date="2021" name="J. Hered.">
        <title>Genome Assembly of Salicaceae Populus deltoides (Eastern Cottonwood) I-69 Based on Nanopore Sequencing and Hi-C Technologies.</title>
        <authorList>
            <person name="Bai S."/>
            <person name="Wu H."/>
            <person name="Zhang J."/>
            <person name="Pan Z."/>
            <person name="Zhao W."/>
            <person name="Li Z."/>
            <person name="Tong C."/>
        </authorList>
    </citation>
    <scope>NUCLEOTIDE SEQUENCE</scope>
    <source>
        <tissue evidence="5">Leaf</tissue>
    </source>
</reference>
<dbReference type="Proteomes" id="UP000807159">
    <property type="component" value="Chromosome 3"/>
</dbReference>
<feature type="region of interest" description="Disordered" evidence="3">
    <location>
        <begin position="223"/>
        <end position="273"/>
    </location>
</feature>
<comment type="subcellular location">
    <subcellularLocation>
        <location evidence="2">Nucleus</location>
    </subcellularLocation>
</comment>
<keyword evidence="6" id="KW-1185">Reference proteome</keyword>
<comment type="similarity">
    <text evidence="1 2">Belongs to the TIFY/JAZ family.</text>
</comment>
<organism evidence="5 6">
    <name type="scientific">Populus deltoides</name>
    <name type="common">Eastern poplar</name>
    <name type="synonym">Eastern cottonwood</name>
    <dbReference type="NCBI Taxonomy" id="3696"/>
    <lineage>
        <taxon>Eukaryota</taxon>
        <taxon>Viridiplantae</taxon>
        <taxon>Streptophyta</taxon>
        <taxon>Embryophyta</taxon>
        <taxon>Tracheophyta</taxon>
        <taxon>Spermatophyta</taxon>
        <taxon>Magnoliopsida</taxon>
        <taxon>eudicotyledons</taxon>
        <taxon>Gunneridae</taxon>
        <taxon>Pentapetalae</taxon>
        <taxon>rosids</taxon>
        <taxon>fabids</taxon>
        <taxon>Malpighiales</taxon>
        <taxon>Salicaceae</taxon>
        <taxon>Saliceae</taxon>
        <taxon>Populus</taxon>
    </lineage>
</organism>
<comment type="domain">
    <text evidence="2">The jas domain is required for interaction with COI1.</text>
</comment>
<dbReference type="GO" id="GO:0031347">
    <property type="term" value="P:regulation of defense response"/>
    <property type="evidence" value="ECO:0007669"/>
    <property type="project" value="UniProtKB-UniRule"/>
</dbReference>
<dbReference type="InterPro" id="IPR018467">
    <property type="entry name" value="CCT_CS"/>
</dbReference>
<dbReference type="Pfam" id="PF09425">
    <property type="entry name" value="Jas_motif"/>
    <property type="match status" value="1"/>
</dbReference>
<dbReference type="PANTHER" id="PTHR33077:SF52">
    <property type="entry name" value="PROTEIN TIFY 11D"/>
    <property type="match status" value="1"/>
</dbReference>
<dbReference type="InterPro" id="IPR040390">
    <property type="entry name" value="TIFY/JAZ"/>
</dbReference>
<dbReference type="PROSITE" id="PS51320">
    <property type="entry name" value="TIFY"/>
    <property type="match status" value="1"/>
</dbReference>
<sequence length="273" mass="30483">MERQKLKVHLQIIFFSWFSFQMRIRESPFIFLRCMLNYTDFCTCFLSSVRLISFLGLETPSSPATTLNLLNNMEISSDQITSRQNAMASANMMKFMDFFPQFVGSGPPDSTDDAINKADHLRKSSPMDPETAQMTIFYAGKVSVFNDFPADKAKEIMALAAKGSSISTDGCPSSAPAIRKVSSTNSVAALDSNKGQERLQLQSQANASDVPHARRASLHRFFSKRKDRVAARAPYQINNPTPDHPRPPRSEEDSNPFLALDEGQSSKQLELKL</sequence>
<gene>
    <name evidence="5" type="ORF">H0E87_007155</name>
</gene>